<evidence type="ECO:0000313" key="2">
    <source>
        <dbReference type="EMBL" id="CAI0421803.1"/>
    </source>
</evidence>
<feature type="compositionally biased region" description="Polar residues" evidence="1">
    <location>
        <begin position="28"/>
        <end position="45"/>
    </location>
</feature>
<protein>
    <submittedName>
        <fullName evidence="2">Uncharacterized protein</fullName>
    </submittedName>
</protein>
<keyword evidence="3" id="KW-1185">Reference proteome</keyword>
<accession>A0AAV0KJB5</accession>
<reference evidence="2" key="1">
    <citation type="submission" date="2022-08" db="EMBL/GenBank/DDBJ databases">
        <authorList>
            <person name="Gutierrez-Valencia J."/>
        </authorList>
    </citation>
    <scope>NUCLEOTIDE SEQUENCE</scope>
</reference>
<evidence type="ECO:0000313" key="3">
    <source>
        <dbReference type="Proteomes" id="UP001154282"/>
    </source>
</evidence>
<sequence length="54" mass="5858">MIGIPSSKKTHQQASSLGIPLFRISTLIPPSTSQSTAPTRSTRSQSSERPRAYD</sequence>
<comment type="caution">
    <text evidence="2">The sequence shown here is derived from an EMBL/GenBank/DDBJ whole genome shotgun (WGS) entry which is preliminary data.</text>
</comment>
<gene>
    <name evidence="2" type="ORF">LITE_LOCUS18920</name>
</gene>
<evidence type="ECO:0000256" key="1">
    <source>
        <dbReference type="SAM" id="MobiDB-lite"/>
    </source>
</evidence>
<dbReference type="AlphaFoldDB" id="A0AAV0KJB5"/>
<proteinExistence type="predicted"/>
<dbReference type="Proteomes" id="UP001154282">
    <property type="component" value="Unassembled WGS sequence"/>
</dbReference>
<dbReference type="EMBL" id="CAMGYJ010000005">
    <property type="protein sequence ID" value="CAI0421803.1"/>
    <property type="molecule type" value="Genomic_DNA"/>
</dbReference>
<name>A0AAV0KJB5_9ROSI</name>
<organism evidence="2 3">
    <name type="scientific">Linum tenue</name>
    <dbReference type="NCBI Taxonomy" id="586396"/>
    <lineage>
        <taxon>Eukaryota</taxon>
        <taxon>Viridiplantae</taxon>
        <taxon>Streptophyta</taxon>
        <taxon>Embryophyta</taxon>
        <taxon>Tracheophyta</taxon>
        <taxon>Spermatophyta</taxon>
        <taxon>Magnoliopsida</taxon>
        <taxon>eudicotyledons</taxon>
        <taxon>Gunneridae</taxon>
        <taxon>Pentapetalae</taxon>
        <taxon>rosids</taxon>
        <taxon>fabids</taxon>
        <taxon>Malpighiales</taxon>
        <taxon>Linaceae</taxon>
        <taxon>Linum</taxon>
    </lineage>
</organism>
<feature type="region of interest" description="Disordered" evidence="1">
    <location>
        <begin position="28"/>
        <end position="54"/>
    </location>
</feature>